<keyword evidence="2" id="KW-1185">Reference proteome</keyword>
<dbReference type="AlphaFoldDB" id="A0A811U4W2"/>
<dbReference type="Proteomes" id="UP000606786">
    <property type="component" value="Unassembled WGS sequence"/>
</dbReference>
<accession>A0A811U4W2</accession>
<reference evidence="1" key="1">
    <citation type="submission" date="2020-11" db="EMBL/GenBank/DDBJ databases">
        <authorList>
            <person name="Whitehead M."/>
        </authorList>
    </citation>
    <scope>NUCLEOTIDE SEQUENCE</scope>
    <source>
        <strain evidence="1">EGII</strain>
    </source>
</reference>
<proteinExistence type="predicted"/>
<sequence>MACAQQFKMIFTFSVALNCSRIYTNDSYSASPHIEGLTLIMPPTSPARTETADINSPLQ</sequence>
<evidence type="ECO:0000313" key="1">
    <source>
        <dbReference type="EMBL" id="CAD6993236.1"/>
    </source>
</evidence>
<dbReference type="EMBL" id="CAJHJT010000001">
    <property type="protein sequence ID" value="CAD6993236.1"/>
    <property type="molecule type" value="Genomic_DNA"/>
</dbReference>
<name>A0A811U4W2_CERCA</name>
<organism evidence="1 2">
    <name type="scientific">Ceratitis capitata</name>
    <name type="common">Mediterranean fruit fly</name>
    <name type="synonym">Tephritis capitata</name>
    <dbReference type="NCBI Taxonomy" id="7213"/>
    <lineage>
        <taxon>Eukaryota</taxon>
        <taxon>Metazoa</taxon>
        <taxon>Ecdysozoa</taxon>
        <taxon>Arthropoda</taxon>
        <taxon>Hexapoda</taxon>
        <taxon>Insecta</taxon>
        <taxon>Pterygota</taxon>
        <taxon>Neoptera</taxon>
        <taxon>Endopterygota</taxon>
        <taxon>Diptera</taxon>
        <taxon>Brachycera</taxon>
        <taxon>Muscomorpha</taxon>
        <taxon>Tephritoidea</taxon>
        <taxon>Tephritidae</taxon>
        <taxon>Ceratitis</taxon>
        <taxon>Ceratitis</taxon>
    </lineage>
</organism>
<gene>
    <name evidence="1" type="ORF">CCAP1982_LOCUS2053</name>
</gene>
<protein>
    <submittedName>
        <fullName evidence="1">(Mediterranean fruit fly) hypothetical protein</fullName>
    </submittedName>
</protein>
<comment type="caution">
    <text evidence="1">The sequence shown here is derived from an EMBL/GenBank/DDBJ whole genome shotgun (WGS) entry which is preliminary data.</text>
</comment>
<evidence type="ECO:0000313" key="2">
    <source>
        <dbReference type="Proteomes" id="UP000606786"/>
    </source>
</evidence>